<proteinExistence type="predicted"/>
<comment type="caution">
    <text evidence="4">The sequence shown here is derived from an EMBL/GenBank/DDBJ whole genome shotgun (WGS) entry which is preliminary data.</text>
</comment>
<accession>A0AAD8ET64</accession>
<organism evidence="4 5">
    <name type="scientific">Diploptera punctata</name>
    <name type="common">Pacific beetle cockroach</name>
    <dbReference type="NCBI Taxonomy" id="6984"/>
    <lineage>
        <taxon>Eukaryota</taxon>
        <taxon>Metazoa</taxon>
        <taxon>Ecdysozoa</taxon>
        <taxon>Arthropoda</taxon>
        <taxon>Hexapoda</taxon>
        <taxon>Insecta</taxon>
        <taxon>Pterygota</taxon>
        <taxon>Neoptera</taxon>
        <taxon>Polyneoptera</taxon>
        <taxon>Dictyoptera</taxon>
        <taxon>Blattodea</taxon>
        <taxon>Blaberoidea</taxon>
        <taxon>Blaberidae</taxon>
        <taxon>Diplopterinae</taxon>
        <taxon>Diploptera</taxon>
    </lineage>
</organism>
<evidence type="ECO:0000256" key="1">
    <source>
        <dbReference type="ARBA" id="ARBA00022448"/>
    </source>
</evidence>
<name>A0AAD8ET64_DIPPU</name>
<keyword evidence="5" id="KW-1185">Reference proteome</keyword>
<gene>
    <name evidence="4" type="ORF">L9F63_000689</name>
</gene>
<dbReference type="InterPro" id="IPR026847">
    <property type="entry name" value="VPS13"/>
</dbReference>
<feature type="region of interest" description="Disordered" evidence="2">
    <location>
        <begin position="718"/>
        <end position="756"/>
    </location>
</feature>
<reference evidence="4" key="2">
    <citation type="submission" date="2023-05" db="EMBL/GenBank/DDBJ databases">
        <authorList>
            <person name="Fouks B."/>
        </authorList>
    </citation>
    <scope>NUCLEOTIDE SEQUENCE</scope>
    <source>
        <strain evidence="4">Stay&amp;Tobe</strain>
        <tissue evidence="4">Testes</tissue>
    </source>
</reference>
<feature type="compositionally biased region" description="Low complexity" evidence="2">
    <location>
        <begin position="1000"/>
        <end position="1013"/>
    </location>
</feature>
<reference evidence="4" key="1">
    <citation type="journal article" date="2023" name="IScience">
        <title>Live-bearing cockroach genome reveals convergent evolutionary mechanisms linked to viviparity in insects and beyond.</title>
        <authorList>
            <person name="Fouks B."/>
            <person name="Harrison M.C."/>
            <person name="Mikhailova A.A."/>
            <person name="Marchal E."/>
            <person name="English S."/>
            <person name="Carruthers M."/>
            <person name="Jennings E.C."/>
            <person name="Chiamaka E.L."/>
            <person name="Frigard R.A."/>
            <person name="Pippel M."/>
            <person name="Attardo G.M."/>
            <person name="Benoit J.B."/>
            <person name="Bornberg-Bauer E."/>
            <person name="Tobe S.S."/>
        </authorList>
    </citation>
    <scope>NUCLEOTIDE SEQUENCE</scope>
    <source>
        <strain evidence="4">Stay&amp;Tobe</strain>
    </source>
</reference>
<dbReference type="AlphaFoldDB" id="A0AAD8ET64"/>
<feature type="region of interest" description="Disordered" evidence="2">
    <location>
        <begin position="1032"/>
        <end position="1051"/>
    </location>
</feature>
<evidence type="ECO:0000313" key="5">
    <source>
        <dbReference type="Proteomes" id="UP001233999"/>
    </source>
</evidence>
<dbReference type="GO" id="GO:0045053">
    <property type="term" value="P:protein retention in Golgi apparatus"/>
    <property type="evidence" value="ECO:0007669"/>
    <property type="project" value="TreeGrafter"/>
</dbReference>
<feature type="domain" description="Chorein N-terminal" evidence="3">
    <location>
        <begin position="1"/>
        <end position="1185"/>
    </location>
</feature>
<evidence type="ECO:0000259" key="3">
    <source>
        <dbReference type="Pfam" id="PF12624"/>
    </source>
</evidence>
<keyword evidence="1" id="KW-0813">Transport</keyword>
<dbReference type="PANTHER" id="PTHR16166:SF141">
    <property type="entry name" value="INTERMEMBRANE LIPID TRANSFER PROTEIN VPS13D"/>
    <property type="match status" value="1"/>
</dbReference>
<dbReference type="EMBL" id="JASPKZ010000033">
    <property type="protein sequence ID" value="KAJ9601169.1"/>
    <property type="molecule type" value="Genomic_DNA"/>
</dbReference>
<dbReference type="Pfam" id="PF12624">
    <property type="entry name" value="VPS13_N"/>
    <property type="match status" value="1"/>
</dbReference>
<dbReference type="GO" id="GO:0007005">
    <property type="term" value="P:mitochondrion organization"/>
    <property type="evidence" value="ECO:0007669"/>
    <property type="project" value="TreeGrafter"/>
</dbReference>
<evidence type="ECO:0000313" key="4">
    <source>
        <dbReference type="EMBL" id="KAJ9601169.1"/>
    </source>
</evidence>
<feature type="region of interest" description="Disordered" evidence="2">
    <location>
        <begin position="990"/>
        <end position="1016"/>
    </location>
</feature>
<evidence type="ECO:0000256" key="2">
    <source>
        <dbReference type="SAM" id="MobiDB-lite"/>
    </source>
</evidence>
<feature type="compositionally biased region" description="Polar residues" evidence="2">
    <location>
        <begin position="741"/>
        <end position="756"/>
    </location>
</feature>
<feature type="non-terminal residue" evidence="4">
    <location>
        <position position="1212"/>
    </location>
</feature>
<dbReference type="PANTHER" id="PTHR16166">
    <property type="entry name" value="VACUOLAR PROTEIN SORTING-ASSOCIATED PROTEIN VPS13"/>
    <property type="match status" value="1"/>
</dbReference>
<dbReference type="GO" id="GO:0006623">
    <property type="term" value="P:protein targeting to vacuole"/>
    <property type="evidence" value="ECO:0007669"/>
    <property type="project" value="TreeGrafter"/>
</dbReference>
<protein>
    <recommendedName>
        <fullName evidence="3">Chorein N-terminal domain-containing protein</fullName>
    </recommendedName>
</protein>
<dbReference type="InterPro" id="IPR026854">
    <property type="entry name" value="VPS13_N"/>
</dbReference>
<dbReference type="Proteomes" id="UP001233999">
    <property type="component" value="Unassembled WGS sequence"/>
</dbReference>
<sequence length="1212" mass="136422">MLERIVAWVLNNYLGKYVENLNTDQLSVALLQGEVELENLPLKKDALRHLGVPIQVCAGYIGKVKLQIPVPQIRSAPWVINIEQLCLVVGPVRLSEWDVEAEEQAAQEYKLSLLDAMEARWRAEVETTQASSYYATSYSSWLSLGTSLVANIIENLQLKIKDVHIRYEDDITIPGQTFALGVTIESLTAQSCDEKWMPRFVGWDSGNTSFKLMELSTLAVYWDELSQEHMLGGLSLGELAVAMSLLLTEKHQFVLSPVSAQAHIKRNRSEQPLRSRTQPRIVCDLHLEEVPLSLTDMVGCVKGLQVIGKCCKYRKWRPDVTICENARVWWQYAAKCVTSNWSHSESCNWDIALQRAQDNVKYVDMYTRILTCPTAAVAPDMKQLKDTMELQRGLEELRSLREVAMRRVRPPEQDILPTSVAPPSQQGRGTLLQWFPQLWGWNSSTPEPAGTENKTELELEDQILDVLADSVENNTILRRDVVFGQFNFTLKQGTFHLCTATSIGDDKLPLMELQFENVNLGLESRPRSGSHKFYINLGAMYLRDHLTRDTAFPQLVGPQDQDTNSVHGRSSRVYTKLLSQTLSKPQSDEPLFKLVYEYRPFNSSMDYRLHVHSRSLDVVYNPAAVKWLIDFFTRPHQTPDAQLRRAARQRYEFMKQRTKQEFIRNWEQILEGKLNDRKTWDVDLDIWGPRIMFVENFCDKNAIMVVVDFGKFHFSNQPDPSIIQPAKHEPRDSDDEEDFQTPCSTPHGSEASISESHTLTTISAPKNDDMLGSFTDLTLHQKLYDRYAMELGDLQILVGRVRDNFKYAHQRGTSTLHVLDRFNISLQVERRVVYTTDPQFPSLTISGNLPRLVVHVNEQKIEALRTMAAIIGGKGLPSPFRSQQVSSDDVAEDVVNVSNVSETQEWAGREMARLIMLQFCVDQMALEVQSRGRCVAELQVSGVRASYTKRPYDTSISLSVHSLLLVDALQMFGPDFELLVASHKHVGMDSVSGSLRDSEPTSPTSPASPDPLSYKAQKATSPIALTQALSSLQTDTHRAMSPPASPPHVALGRPPSINLDMQDTEALITVEIFLLNANCPSNEDSGEALQIASIQFNNLDIIANQETIVELMGFTRRVFPQLKPGSKRPLTAVPLHVDTGTASSQDEAYATPQEDMMPGCGHRDAASVTRTELTFDFHRLNILLLRAVLKDGSLVGRKIATATMTEAKVQAT</sequence>